<name>A0A380ABD8_9GAMM</name>
<dbReference type="SUPFAM" id="SSF102220">
    <property type="entry name" value="DNA polymerase III psi subunit"/>
    <property type="match status" value="1"/>
</dbReference>
<accession>A0A380ABD8</accession>
<dbReference type="GO" id="GO:0006260">
    <property type="term" value="P:DNA replication"/>
    <property type="evidence" value="ECO:0007669"/>
    <property type="project" value="InterPro"/>
</dbReference>
<dbReference type="EMBL" id="UGYV01000001">
    <property type="protein sequence ID" value="SUI77524.1"/>
    <property type="molecule type" value="Genomic_DNA"/>
</dbReference>
<sequence>MNKSAYLAAMNVTTWRVRDTKVKPYVVIWDENGELAEAEPLIDMVLKLIDVKREECDFDSEPHTGKQIVWDLRRHKVRPRTAWLVSEPLVDLLTGFEAKSALWQQIYQWREQASGQAFNKS</sequence>
<evidence type="ECO:0000313" key="2">
    <source>
        <dbReference type="Proteomes" id="UP000255061"/>
    </source>
</evidence>
<gene>
    <name evidence="1" type="ORF">NCTC10736_02096</name>
</gene>
<dbReference type="AlphaFoldDB" id="A0A380ABD8"/>
<proteinExistence type="predicted"/>
<organism evidence="1 2">
    <name type="scientific">Shewanella morhuae</name>
    <dbReference type="NCBI Taxonomy" id="365591"/>
    <lineage>
        <taxon>Bacteria</taxon>
        <taxon>Pseudomonadati</taxon>
        <taxon>Pseudomonadota</taxon>
        <taxon>Gammaproteobacteria</taxon>
        <taxon>Alteromonadales</taxon>
        <taxon>Shewanellaceae</taxon>
        <taxon>Shewanella</taxon>
    </lineage>
</organism>
<protein>
    <submittedName>
        <fullName evidence="1">DNA polymerase III, psi subunit</fullName>
    </submittedName>
</protein>
<reference evidence="1 2" key="1">
    <citation type="submission" date="2018-06" db="EMBL/GenBank/DDBJ databases">
        <authorList>
            <consortium name="Pathogen Informatics"/>
            <person name="Doyle S."/>
        </authorList>
    </citation>
    <scope>NUCLEOTIDE SEQUENCE [LARGE SCALE GENOMIC DNA]</scope>
    <source>
        <strain evidence="1 2">NCTC10736</strain>
    </source>
</reference>
<dbReference type="GO" id="GO:0008408">
    <property type="term" value="F:3'-5' exonuclease activity"/>
    <property type="evidence" value="ECO:0007669"/>
    <property type="project" value="InterPro"/>
</dbReference>
<dbReference type="RefSeq" id="WP_115406166.1">
    <property type="nucleotide sequence ID" value="NZ_UGYV01000001.1"/>
</dbReference>
<dbReference type="Proteomes" id="UP000255061">
    <property type="component" value="Unassembled WGS sequence"/>
</dbReference>
<evidence type="ECO:0000313" key="1">
    <source>
        <dbReference type="EMBL" id="SUI77524.1"/>
    </source>
</evidence>
<dbReference type="InterPro" id="IPR036654">
    <property type="entry name" value="DNA_pol_III_psi_sf"/>
</dbReference>
<dbReference type="GO" id="GO:0003887">
    <property type="term" value="F:DNA-directed DNA polymerase activity"/>
    <property type="evidence" value="ECO:0007669"/>
    <property type="project" value="InterPro"/>
</dbReference>